<proteinExistence type="inferred from homology"/>
<evidence type="ECO:0000256" key="10">
    <source>
        <dbReference type="ARBA" id="ARBA00023136"/>
    </source>
</evidence>
<dbReference type="GO" id="GO:0004089">
    <property type="term" value="F:carbonate dehydratase activity"/>
    <property type="evidence" value="ECO:0007669"/>
    <property type="project" value="UniProtKB-UniRule"/>
</dbReference>
<evidence type="ECO:0000256" key="13">
    <source>
        <dbReference type="ARBA" id="ARBA00023239"/>
    </source>
</evidence>
<keyword evidence="12" id="KW-0325">Glycoprotein</keyword>
<keyword evidence="9 17" id="KW-0862">Zinc</keyword>
<evidence type="ECO:0000256" key="9">
    <source>
        <dbReference type="ARBA" id="ARBA00022833"/>
    </source>
</evidence>
<keyword evidence="10" id="KW-0472">Membrane</keyword>
<keyword evidence="8 17" id="KW-0732">Signal</keyword>
<dbReference type="RefSeq" id="XP_003768046.1">
    <property type="nucleotide sequence ID" value="XM_003767998.3"/>
</dbReference>
<evidence type="ECO:0000256" key="12">
    <source>
        <dbReference type="ARBA" id="ARBA00023180"/>
    </source>
</evidence>
<sequence length="310" mass="35101">MILFLTLLLALTLVQPVAPEDWCYESQAKKISCTEPSKWSGNCQDKQQSPINIDTKSVLRNDSLKPFQFVNYDKKEARDIKNNGHSVQVDLSGSIKISQGGLPGTYKAAAFHLHWSNSVNQGSEHTIDGKSYAMEMHIVHIKDKYSSVSEALNGDENNEIAVLGFLIKASSEKHPGFSNLVENLKNIPYKSKFASLKEFSLSDLLPKVDKLKHYYRYQGSLTTPDCQEKVIWTVFQEPIQLHEDQILEFSKQLFYNKENEEKMPIIDNFRKTQALGNRQVYTSGVGMALSHAWPTLLAPLLTYFLATSLH</sequence>
<evidence type="ECO:0000256" key="8">
    <source>
        <dbReference type="ARBA" id="ARBA00022729"/>
    </source>
</evidence>
<gene>
    <name evidence="19" type="primary">CA4</name>
</gene>
<dbReference type="InterPro" id="IPR041874">
    <property type="entry name" value="CA4/CA15"/>
</dbReference>
<evidence type="ECO:0000256" key="3">
    <source>
        <dbReference type="ARBA" id="ARBA00010718"/>
    </source>
</evidence>
<keyword evidence="5" id="KW-1003">Cell membrane</keyword>
<dbReference type="Pfam" id="PF00194">
    <property type="entry name" value="Carb_anhydrase"/>
    <property type="match status" value="1"/>
</dbReference>
<dbReference type="InterPro" id="IPR001148">
    <property type="entry name" value="CA_dom"/>
</dbReference>
<evidence type="ECO:0000256" key="15">
    <source>
        <dbReference type="ARBA" id="ARBA00045603"/>
    </source>
</evidence>
<dbReference type="SMART" id="SM01057">
    <property type="entry name" value="Carb_anhydrase"/>
    <property type="match status" value="1"/>
</dbReference>
<dbReference type="CDD" id="cd03117">
    <property type="entry name" value="alpha_CA_IV_XV_like"/>
    <property type="match status" value="1"/>
</dbReference>
<evidence type="ECO:0000256" key="17">
    <source>
        <dbReference type="RuleBase" id="RU367011"/>
    </source>
</evidence>
<evidence type="ECO:0000256" key="7">
    <source>
        <dbReference type="ARBA" id="ARBA00022723"/>
    </source>
</evidence>
<evidence type="ECO:0000256" key="14">
    <source>
        <dbReference type="ARBA" id="ARBA00023288"/>
    </source>
</evidence>
<dbReference type="PANTHER" id="PTHR18952">
    <property type="entry name" value="CARBONIC ANHYDRASE"/>
    <property type="match status" value="1"/>
</dbReference>
<dbReference type="InParanoid" id="A0A7N4NSE2"/>
<evidence type="ECO:0000256" key="4">
    <source>
        <dbReference type="ARBA" id="ARBA00011736"/>
    </source>
</evidence>
<dbReference type="OrthoDB" id="429145at2759"/>
<comment type="catalytic activity">
    <reaction evidence="16">
        <text>hydrogencarbonate + H(+) = CO2 + H2O</text>
        <dbReference type="Rhea" id="RHEA:10748"/>
        <dbReference type="ChEBI" id="CHEBI:15377"/>
        <dbReference type="ChEBI" id="CHEBI:15378"/>
        <dbReference type="ChEBI" id="CHEBI:16526"/>
        <dbReference type="ChEBI" id="CHEBI:17544"/>
        <dbReference type="EC" id="4.2.1.1"/>
    </reaction>
    <physiologicalReaction direction="left-to-right" evidence="16">
        <dbReference type="Rhea" id="RHEA:10749"/>
    </physiologicalReaction>
    <physiologicalReaction direction="right-to-left" evidence="16">
        <dbReference type="Rhea" id="RHEA:10750"/>
    </physiologicalReaction>
</comment>
<reference evidence="19 20" key="1">
    <citation type="journal article" date="2011" name="Proc. Natl. Acad. Sci. U.S.A.">
        <title>Genetic diversity and population structure of the endangered marsupial Sarcophilus harrisii (Tasmanian devil).</title>
        <authorList>
            <person name="Miller W."/>
            <person name="Hayes V.M."/>
            <person name="Ratan A."/>
            <person name="Petersen D.C."/>
            <person name="Wittekindt N.E."/>
            <person name="Miller J."/>
            <person name="Walenz B."/>
            <person name="Knight J."/>
            <person name="Qi J."/>
            <person name="Zhao F."/>
            <person name="Wang Q."/>
            <person name="Bedoya-Reina O.C."/>
            <person name="Katiyar N."/>
            <person name="Tomsho L.P."/>
            <person name="Kasson L.M."/>
            <person name="Hardie R.A."/>
            <person name="Woodbridge P."/>
            <person name="Tindall E.A."/>
            <person name="Bertelsen M.F."/>
            <person name="Dixon D."/>
            <person name="Pyecroft S."/>
            <person name="Helgen K.M."/>
            <person name="Lesk A.M."/>
            <person name="Pringle T.H."/>
            <person name="Patterson N."/>
            <person name="Zhang Y."/>
            <person name="Kreiss A."/>
            <person name="Woods G.M."/>
            <person name="Jones M.E."/>
            <person name="Schuster S.C."/>
        </authorList>
    </citation>
    <scope>NUCLEOTIDE SEQUENCE [LARGE SCALE GENOMIC DNA]</scope>
</reference>
<dbReference type="GO" id="GO:0008270">
    <property type="term" value="F:zinc ion binding"/>
    <property type="evidence" value="ECO:0007669"/>
    <property type="project" value="UniProtKB-UniRule"/>
</dbReference>
<evidence type="ECO:0000256" key="2">
    <source>
        <dbReference type="ARBA" id="ARBA00004609"/>
    </source>
</evidence>
<dbReference type="SUPFAM" id="SSF51069">
    <property type="entry name" value="Carbonic anhydrase"/>
    <property type="match status" value="1"/>
</dbReference>
<evidence type="ECO:0000256" key="16">
    <source>
        <dbReference type="ARBA" id="ARBA00049061"/>
    </source>
</evidence>
<dbReference type="GO" id="GO:0098552">
    <property type="term" value="C:side of membrane"/>
    <property type="evidence" value="ECO:0007669"/>
    <property type="project" value="UniProtKB-KW"/>
</dbReference>
<evidence type="ECO:0000313" key="19">
    <source>
        <dbReference type="Ensembl" id="ENSSHAP00000027164.1"/>
    </source>
</evidence>
<dbReference type="KEGG" id="shr:100932275"/>
<comment type="cofactor">
    <cofactor evidence="1 17">
        <name>Zn(2+)</name>
        <dbReference type="ChEBI" id="CHEBI:29105"/>
    </cofactor>
</comment>
<comment type="function">
    <text evidence="15">Catalyzes the reversible hydration of carbon dioxide into bicarbonate and protons and thus is essential to maintaining intracellular and extracellular pH. May stimulate the sodium/bicarbonate transporter activity of SLC4A4 that acts in pH homeostasis. It is essential for acid overload removal from the retina and retina epithelium, and acid release in the choriocapillaris in the choroid.</text>
</comment>
<name>A0A7N4NSE2_SARHA</name>
<evidence type="ECO:0000313" key="20">
    <source>
        <dbReference type="Proteomes" id="UP000007648"/>
    </source>
</evidence>
<dbReference type="InterPro" id="IPR023561">
    <property type="entry name" value="Carbonic_anhydrase_a-class"/>
</dbReference>
<feature type="chain" id="PRO_5029949695" description="Carbonic anhydrase" evidence="17">
    <location>
        <begin position="20"/>
        <end position="310"/>
    </location>
</feature>
<evidence type="ECO:0000256" key="11">
    <source>
        <dbReference type="ARBA" id="ARBA00023157"/>
    </source>
</evidence>
<evidence type="ECO:0000259" key="18">
    <source>
        <dbReference type="PROSITE" id="PS51144"/>
    </source>
</evidence>
<dbReference type="GO" id="GO:0005886">
    <property type="term" value="C:plasma membrane"/>
    <property type="evidence" value="ECO:0007669"/>
    <property type="project" value="UniProtKB-SubCell"/>
</dbReference>
<dbReference type="PROSITE" id="PS51144">
    <property type="entry name" value="ALPHA_CA_2"/>
    <property type="match status" value="1"/>
</dbReference>
<comment type="function">
    <text evidence="17">Reversible hydration of carbon dioxide.</text>
</comment>
<evidence type="ECO:0000256" key="6">
    <source>
        <dbReference type="ARBA" id="ARBA00022622"/>
    </source>
</evidence>
<dbReference type="Gene3D" id="3.10.200.10">
    <property type="entry name" value="Alpha carbonic anhydrase"/>
    <property type="match status" value="1"/>
</dbReference>
<reference evidence="19" key="3">
    <citation type="submission" date="2025-09" db="UniProtKB">
        <authorList>
            <consortium name="Ensembl"/>
        </authorList>
    </citation>
    <scope>IDENTIFICATION</scope>
</reference>
<dbReference type="CTD" id="762"/>
<dbReference type="AlphaFoldDB" id="A0A7N4NSE2"/>
<reference evidence="19" key="2">
    <citation type="submission" date="2025-08" db="UniProtKB">
        <authorList>
            <consortium name="Ensembl"/>
        </authorList>
    </citation>
    <scope>IDENTIFICATION</scope>
</reference>
<organism evidence="19 20">
    <name type="scientific">Sarcophilus harrisii</name>
    <name type="common">Tasmanian devil</name>
    <name type="synonym">Sarcophilus laniarius</name>
    <dbReference type="NCBI Taxonomy" id="9305"/>
    <lineage>
        <taxon>Eukaryota</taxon>
        <taxon>Metazoa</taxon>
        <taxon>Chordata</taxon>
        <taxon>Craniata</taxon>
        <taxon>Vertebrata</taxon>
        <taxon>Euteleostomi</taxon>
        <taxon>Mammalia</taxon>
        <taxon>Metatheria</taxon>
        <taxon>Dasyuromorphia</taxon>
        <taxon>Dasyuridae</taxon>
        <taxon>Sarcophilus</taxon>
    </lineage>
</organism>
<keyword evidence="11" id="KW-1015">Disulfide bond</keyword>
<keyword evidence="13 17" id="KW-0456">Lyase</keyword>
<comment type="subunit">
    <text evidence="4">Interacts with SLC4A4.</text>
</comment>
<feature type="signal peptide" evidence="17">
    <location>
        <begin position="1"/>
        <end position="19"/>
    </location>
</feature>
<comment type="subcellular location">
    <subcellularLocation>
        <location evidence="2">Cell membrane</location>
        <topology evidence="2">Lipid-anchor</topology>
        <topology evidence="2">GPI-anchor</topology>
    </subcellularLocation>
</comment>
<dbReference type="InterPro" id="IPR036398">
    <property type="entry name" value="CA_dom_sf"/>
</dbReference>
<dbReference type="Ensembl" id="ENSSHAT00000043129.1">
    <property type="protein sequence ID" value="ENSSHAP00000027164.1"/>
    <property type="gene ID" value="ENSSHAG00000031683.1"/>
</dbReference>
<dbReference type="GeneID" id="100932275"/>
<dbReference type="GeneTree" id="ENSGT00940000155690"/>
<accession>A0A7N4NSE2</accession>
<dbReference type="Proteomes" id="UP000007648">
    <property type="component" value="Unassembled WGS sequence"/>
</dbReference>
<dbReference type="EC" id="4.2.1.1" evidence="17"/>
<dbReference type="PROSITE" id="PS00162">
    <property type="entry name" value="ALPHA_CA_1"/>
    <property type="match status" value="1"/>
</dbReference>
<feature type="domain" description="Alpha-carbonic anhydrase" evidence="18">
    <location>
        <begin position="20"/>
        <end position="284"/>
    </location>
</feature>
<dbReference type="InterPro" id="IPR018338">
    <property type="entry name" value="Carbonic_anhydrase_a-class_CS"/>
</dbReference>
<dbReference type="FunCoup" id="A0A7N4NSE2">
    <property type="interactions" value="168"/>
</dbReference>
<keyword evidence="6" id="KW-0336">GPI-anchor</keyword>
<keyword evidence="20" id="KW-1185">Reference proteome</keyword>
<dbReference type="FunFam" id="3.10.200.10:FF:000003">
    <property type="entry name" value="Carbonic anhydrase 12"/>
    <property type="match status" value="1"/>
</dbReference>
<keyword evidence="7 17" id="KW-0479">Metal-binding</keyword>
<protein>
    <recommendedName>
        <fullName evidence="17">Carbonic anhydrase</fullName>
        <ecNumber evidence="17">4.2.1.1</ecNumber>
    </recommendedName>
</protein>
<evidence type="ECO:0000256" key="5">
    <source>
        <dbReference type="ARBA" id="ARBA00022475"/>
    </source>
</evidence>
<keyword evidence="14" id="KW-0449">Lipoprotein</keyword>
<comment type="similarity">
    <text evidence="3 17">Belongs to the alpha-carbonic anhydrase family.</text>
</comment>
<evidence type="ECO:0000256" key="1">
    <source>
        <dbReference type="ARBA" id="ARBA00001947"/>
    </source>
</evidence>
<dbReference type="PANTHER" id="PTHR18952:SF95">
    <property type="entry name" value="CARBONIC ANHYDRASE 4"/>
    <property type="match status" value="1"/>
</dbReference>